<evidence type="ECO:0000313" key="1">
    <source>
        <dbReference type="EMBL" id="SDN33472.1"/>
    </source>
</evidence>
<dbReference type="GeneID" id="40833130"/>
<dbReference type="RefSeq" id="WP_093660263.1">
    <property type="nucleotide sequence ID" value="NZ_FNHI01000024.1"/>
</dbReference>
<dbReference type="OrthoDB" id="3783022at2"/>
<sequence>MALLTLRITGRDLPGRDCGDFFDVHVGTQRGKEPDQLVPADAEEAVFDLTADVVAAPDGTTDFRGPWVHGPRGARFVYLTWGELPAGGAFAMFRRAKLFLGDIPPELVAGGHAETTIGLTDGHGLPLCAALRPPRVVWRARGTQKG</sequence>
<accession>A0A1H0AIS5</accession>
<gene>
    <name evidence="1" type="ORF">SAMN05444921_12491</name>
</gene>
<dbReference type="EMBL" id="FNHI01000024">
    <property type="protein sequence ID" value="SDN33472.1"/>
    <property type="molecule type" value="Genomic_DNA"/>
</dbReference>
<evidence type="ECO:0000313" key="2">
    <source>
        <dbReference type="Proteomes" id="UP000199063"/>
    </source>
</evidence>
<proteinExistence type="predicted"/>
<dbReference type="Pfam" id="PF19452">
    <property type="entry name" value="DUF5990"/>
    <property type="match status" value="1"/>
</dbReference>
<evidence type="ECO:0008006" key="3">
    <source>
        <dbReference type="Google" id="ProtNLM"/>
    </source>
</evidence>
<organism evidence="1 2">
    <name type="scientific">Streptomyces wuyuanensis</name>
    <dbReference type="NCBI Taxonomy" id="1196353"/>
    <lineage>
        <taxon>Bacteria</taxon>
        <taxon>Bacillati</taxon>
        <taxon>Actinomycetota</taxon>
        <taxon>Actinomycetes</taxon>
        <taxon>Kitasatosporales</taxon>
        <taxon>Streptomycetaceae</taxon>
        <taxon>Streptomyces</taxon>
    </lineage>
</organism>
<reference evidence="2" key="1">
    <citation type="submission" date="2016-10" db="EMBL/GenBank/DDBJ databases">
        <authorList>
            <person name="Varghese N."/>
            <person name="Submissions S."/>
        </authorList>
    </citation>
    <scope>NUCLEOTIDE SEQUENCE [LARGE SCALE GENOMIC DNA]</scope>
    <source>
        <strain evidence="2">CGMCC 4.7042</strain>
    </source>
</reference>
<dbReference type="InterPro" id="IPR046032">
    <property type="entry name" value="DUF5990"/>
</dbReference>
<keyword evidence="2" id="KW-1185">Reference proteome</keyword>
<protein>
    <recommendedName>
        <fullName evidence="3">Monooxygenase</fullName>
    </recommendedName>
</protein>
<name>A0A1H0AIS5_9ACTN</name>
<dbReference type="Proteomes" id="UP000199063">
    <property type="component" value="Unassembled WGS sequence"/>
</dbReference>
<dbReference type="AlphaFoldDB" id="A0A1H0AIS5"/>